<comment type="caution">
    <text evidence="2">The sequence shown here is derived from an EMBL/GenBank/DDBJ whole genome shotgun (WGS) entry which is preliminary data.</text>
</comment>
<name>A0AAJ2BDM7_9HYPH</name>
<gene>
    <name evidence="2" type="ORF">QE369_001147</name>
    <name evidence="1" type="ORF">QE408_000814</name>
</gene>
<dbReference type="AlphaFoldDB" id="A0AAJ2BDM7"/>
<proteinExistence type="predicted"/>
<dbReference type="Proteomes" id="UP001224781">
    <property type="component" value="Unassembled WGS sequence"/>
</dbReference>
<evidence type="ECO:0000313" key="4">
    <source>
        <dbReference type="Proteomes" id="UP001255601"/>
    </source>
</evidence>
<accession>A0AAJ2BDM7</accession>
<keyword evidence="3" id="KW-1185">Reference proteome</keyword>
<sequence length="121" mass="12811">MHGYMQVGMHVGIRVEMAEILPPAAAVAFSQQSAAERAPSGVGNSYCSHTFLPMSKTGKARYQCGQQAGRDRVGENEIVRRSVEVGPCDDIGTGPIQSSSPLRPAIGHEEGCKLRGLVGTD</sequence>
<dbReference type="EMBL" id="JAUTBL010000001">
    <property type="protein sequence ID" value="MDQ1183692.1"/>
    <property type="molecule type" value="Genomic_DNA"/>
</dbReference>
<dbReference type="Proteomes" id="UP001255601">
    <property type="component" value="Unassembled WGS sequence"/>
</dbReference>
<evidence type="ECO:0000313" key="3">
    <source>
        <dbReference type="Proteomes" id="UP001224781"/>
    </source>
</evidence>
<organism evidence="2 4">
    <name type="scientific">Agrobacterium larrymoorei</name>
    <dbReference type="NCBI Taxonomy" id="160699"/>
    <lineage>
        <taxon>Bacteria</taxon>
        <taxon>Pseudomonadati</taxon>
        <taxon>Pseudomonadota</taxon>
        <taxon>Alphaproteobacteria</taxon>
        <taxon>Hyphomicrobiales</taxon>
        <taxon>Rhizobiaceae</taxon>
        <taxon>Rhizobium/Agrobacterium group</taxon>
        <taxon>Agrobacterium</taxon>
    </lineage>
</organism>
<protein>
    <submittedName>
        <fullName evidence="2">Uncharacterized protein</fullName>
    </submittedName>
</protein>
<evidence type="ECO:0000313" key="2">
    <source>
        <dbReference type="EMBL" id="MDR6100969.1"/>
    </source>
</evidence>
<dbReference type="EMBL" id="JAVIZC010000001">
    <property type="protein sequence ID" value="MDR6100969.1"/>
    <property type="molecule type" value="Genomic_DNA"/>
</dbReference>
<reference evidence="2" key="1">
    <citation type="submission" date="2023-08" db="EMBL/GenBank/DDBJ databases">
        <title>Functional and genomic diversity of the sorghum phyllosphere microbiome.</title>
        <authorList>
            <person name="Shade A."/>
        </authorList>
    </citation>
    <scope>NUCLEOTIDE SEQUENCE</scope>
    <source>
        <strain evidence="2">SORGH_AS_0974</strain>
        <strain evidence="1 3">SORGH_AS_1126</strain>
    </source>
</reference>
<evidence type="ECO:0000313" key="1">
    <source>
        <dbReference type="EMBL" id="MDQ1183692.1"/>
    </source>
</evidence>